<organism evidence="1 2">
    <name type="scientific">Octopus vulgaris</name>
    <name type="common">Common octopus</name>
    <dbReference type="NCBI Taxonomy" id="6645"/>
    <lineage>
        <taxon>Eukaryota</taxon>
        <taxon>Metazoa</taxon>
        <taxon>Spiralia</taxon>
        <taxon>Lophotrochozoa</taxon>
        <taxon>Mollusca</taxon>
        <taxon>Cephalopoda</taxon>
        <taxon>Coleoidea</taxon>
        <taxon>Octopodiformes</taxon>
        <taxon>Octopoda</taxon>
        <taxon>Incirrata</taxon>
        <taxon>Octopodidae</taxon>
        <taxon>Octopus</taxon>
    </lineage>
</organism>
<proteinExistence type="predicted"/>
<dbReference type="EMBL" id="OX597819">
    <property type="protein sequence ID" value="CAI9724138.1"/>
    <property type="molecule type" value="Genomic_DNA"/>
</dbReference>
<evidence type="ECO:0000313" key="2">
    <source>
        <dbReference type="Proteomes" id="UP001162480"/>
    </source>
</evidence>
<dbReference type="Proteomes" id="UP001162480">
    <property type="component" value="Chromosome 6"/>
</dbReference>
<name>A0AA36AYT9_OCTVU</name>
<gene>
    <name evidence="1" type="ORF">OCTVUL_1B030216</name>
</gene>
<accession>A0AA36AYT9</accession>
<reference evidence="1" key="1">
    <citation type="submission" date="2023-08" db="EMBL/GenBank/DDBJ databases">
        <authorList>
            <person name="Alioto T."/>
            <person name="Alioto T."/>
            <person name="Gomez Garrido J."/>
        </authorList>
    </citation>
    <scope>NUCLEOTIDE SEQUENCE</scope>
</reference>
<keyword evidence="2" id="KW-1185">Reference proteome</keyword>
<dbReference type="AlphaFoldDB" id="A0AA36AYT9"/>
<sequence length="74" mass="8599">MYNSREIESGRECGEWTNELYLKIEALPYIQKDCDLEKNRNGAGNRYNIKRGSISFVCLEERKPAIIRERASTA</sequence>
<evidence type="ECO:0000313" key="1">
    <source>
        <dbReference type="EMBL" id="CAI9724138.1"/>
    </source>
</evidence>
<protein>
    <submittedName>
        <fullName evidence="1">Uncharacterized protein</fullName>
    </submittedName>
</protein>